<comment type="caution">
    <text evidence="1">The sequence shown here is derived from an EMBL/GenBank/DDBJ whole genome shotgun (WGS) entry which is preliminary data.</text>
</comment>
<gene>
    <name evidence="1" type="ORF">EZS27_000747</name>
</gene>
<reference evidence="1" key="1">
    <citation type="submission" date="2019-03" db="EMBL/GenBank/DDBJ databases">
        <title>Single cell metagenomics reveals metabolic interactions within the superorganism composed of flagellate Streblomastix strix and complex community of Bacteroidetes bacteria on its surface.</title>
        <authorList>
            <person name="Treitli S.C."/>
            <person name="Kolisko M."/>
            <person name="Husnik F."/>
            <person name="Keeling P."/>
            <person name="Hampl V."/>
        </authorList>
    </citation>
    <scope>NUCLEOTIDE SEQUENCE</scope>
    <source>
        <strain evidence="1">STM</strain>
    </source>
</reference>
<name>A0A5J4T3B2_9ZZZZ</name>
<protein>
    <submittedName>
        <fullName evidence="1">Uncharacterized protein</fullName>
    </submittedName>
</protein>
<evidence type="ECO:0000313" key="1">
    <source>
        <dbReference type="EMBL" id="KAA6351950.1"/>
    </source>
</evidence>
<dbReference type="AlphaFoldDB" id="A0A5J4T3B2"/>
<sequence length="86" mass="10384">MQQTLCVIFMDTVQLNVERNQFYGLLQTLDNSDKMEIYKFLKKLLFRDRMENLLESLKTNELSMEDITEVVEEVRQERYDRGIQNT</sequence>
<organism evidence="1">
    <name type="scientific">termite gut metagenome</name>
    <dbReference type="NCBI Taxonomy" id="433724"/>
    <lineage>
        <taxon>unclassified sequences</taxon>
        <taxon>metagenomes</taxon>
        <taxon>organismal metagenomes</taxon>
    </lineage>
</organism>
<accession>A0A5J4T3B2</accession>
<proteinExistence type="predicted"/>
<dbReference type="EMBL" id="SNRY01000007">
    <property type="protein sequence ID" value="KAA6351950.1"/>
    <property type="molecule type" value="Genomic_DNA"/>
</dbReference>